<dbReference type="EMBL" id="GG686192">
    <property type="protein sequence ID" value="EEQ98883.1"/>
    <property type="molecule type" value="Genomic_DNA"/>
</dbReference>
<reference evidence="2 3" key="1">
    <citation type="submission" date="2008-07" db="EMBL/GenBank/DDBJ databases">
        <authorList>
            <person name="El-Sayed N."/>
            <person name="Caler E."/>
            <person name="Inman J."/>
            <person name="Amedeo P."/>
            <person name="Hass B."/>
            <person name="Wortman J."/>
        </authorList>
    </citation>
    <scope>NUCLEOTIDE SEQUENCE [LARGE SCALE GENOMIC DNA]</scope>
    <source>
        <strain evidence="3">ATCC 50983 / TXsc</strain>
    </source>
</reference>
<feature type="region of interest" description="Disordered" evidence="1">
    <location>
        <begin position="1"/>
        <end position="55"/>
    </location>
</feature>
<dbReference type="Proteomes" id="UP000007800">
    <property type="component" value="Unassembled WGS sequence"/>
</dbReference>
<dbReference type="AlphaFoldDB" id="C5LWH0"/>
<dbReference type="RefSeq" id="XP_002766166.1">
    <property type="nucleotide sequence ID" value="XM_002766120.1"/>
</dbReference>
<organism evidence="3">
    <name type="scientific">Perkinsus marinus (strain ATCC 50983 / TXsc)</name>
    <dbReference type="NCBI Taxonomy" id="423536"/>
    <lineage>
        <taxon>Eukaryota</taxon>
        <taxon>Sar</taxon>
        <taxon>Alveolata</taxon>
        <taxon>Perkinsozoa</taxon>
        <taxon>Perkinsea</taxon>
        <taxon>Perkinsida</taxon>
        <taxon>Perkinsidae</taxon>
        <taxon>Perkinsus</taxon>
    </lineage>
</organism>
<dbReference type="GeneID" id="9063094"/>
<feature type="compositionally biased region" description="Low complexity" evidence="1">
    <location>
        <begin position="1"/>
        <end position="18"/>
    </location>
</feature>
<feature type="non-terminal residue" evidence="2">
    <location>
        <position position="55"/>
    </location>
</feature>
<gene>
    <name evidence="2" type="ORF">Pmar_PMAR012897</name>
</gene>
<evidence type="ECO:0000313" key="2">
    <source>
        <dbReference type="EMBL" id="EEQ98883.1"/>
    </source>
</evidence>
<dbReference type="InParanoid" id="C5LWH0"/>
<proteinExistence type="predicted"/>
<evidence type="ECO:0000313" key="3">
    <source>
        <dbReference type="Proteomes" id="UP000007800"/>
    </source>
</evidence>
<evidence type="ECO:0000256" key="1">
    <source>
        <dbReference type="SAM" id="MobiDB-lite"/>
    </source>
</evidence>
<feature type="compositionally biased region" description="Acidic residues" evidence="1">
    <location>
        <begin position="44"/>
        <end position="55"/>
    </location>
</feature>
<protein>
    <submittedName>
        <fullName evidence="2">Uncharacterized protein</fullName>
    </submittedName>
</protein>
<name>C5LWH0_PERM5</name>
<keyword evidence="3" id="KW-1185">Reference proteome</keyword>
<accession>C5LWH0</accession>
<feature type="non-terminal residue" evidence="2">
    <location>
        <position position="1"/>
    </location>
</feature>
<sequence length="55" mass="6031">STRIPSEPSRPPTRSSDSCNTLTGRYRPEHTASQPSRLASDESAPQDEELSMQSV</sequence>